<dbReference type="OMA" id="EFRHPQG"/>
<keyword evidence="2" id="KW-0813">Transport</keyword>
<sequence length="211" mass="23715">MKWLLLCFLVLIATAQAHKNHKSRVVELTDANLDELVSNGRWVVEFYANWCGFCNKFAPEYENLARDVAKELPTVRVGRVDIDQNPAATSRFMVQRLPSLYFVDNQQVRSMEVTRQASSILEYLKEEKWQAEKPWNQWLSPFSIGMKLLGAVGSFGQKIVSLTSHFKDTVPAWGFVAIGAGVLLVLAVLGRVLAPAQPSPIQPLKEAKKTQ</sequence>
<evidence type="ECO:0000256" key="8">
    <source>
        <dbReference type="ARBA" id="ARBA00023284"/>
    </source>
</evidence>
<evidence type="ECO:0000256" key="1">
    <source>
        <dbReference type="ARBA" id="ARBA00004389"/>
    </source>
</evidence>
<keyword evidence="9" id="KW-0472">Membrane</keyword>
<dbReference type="VEuPathDB" id="FungiDB:SPPG_00240"/>
<keyword evidence="8" id="KW-0676">Redox-active center</keyword>
<keyword evidence="6 9" id="KW-1133">Transmembrane helix</keyword>
<keyword evidence="13" id="KW-1185">Reference proteome</keyword>
<dbReference type="OrthoDB" id="2121326at2759"/>
<evidence type="ECO:0000256" key="5">
    <source>
        <dbReference type="ARBA" id="ARBA00022982"/>
    </source>
</evidence>
<dbReference type="STRING" id="645134.A0A0L0HTU1"/>
<dbReference type="PROSITE" id="PS51352">
    <property type="entry name" value="THIOREDOXIN_2"/>
    <property type="match status" value="1"/>
</dbReference>
<dbReference type="Proteomes" id="UP000053201">
    <property type="component" value="Unassembled WGS sequence"/>
</dbReference>
<accession>A0A0L0HTU1</accession>
<dbReference type="InParanoid" id="A0A0L0HTU1"/>
<dbReference type="GeneID" id="27683983"/>
<gene>
    <name evidence="12" type="ORF">SPPG_00240</name>
</gene>
<dbReference type="CDD" id="cd02961">
    <property type="entry name" value="PDI_a_family"/>
    <property type="match status" value="1"/>
</dbReference>
<dbReference type="InterPro" id="IPR036249">
    <property type="entry name" value="Thioredoxin-like_sf"/>
</dbReference>
<evidence type="ECO:0000256" key="4">
    <source>
        <dbReference type="ARBA" id="ARBA00022824"/>
    </source>
</evidence>
<keyword evidence="3 10" id="KW-0732">Signal</keyword>
<dbReference type="SUPFAM" id="SSF52833">
    <property type="entry name" value="Thioredoxin-like"/>
    <property type="match status" value="1"/>
</dbReference>
<feature type="signal peptide" evidence="10">
    <location>
        <begin position="1"/>
        <end position="17"/>
    </location>
</feature>
<evidence type="ECO:0000256" key="3">
    <source>
        <dbReference type="ARBA" id="ARBA00022729"/>
    </source>
</evidence>
<evidence type="ECO:0000256" key="2">
    <source>
        <dbReference type="ARBA" id="ARBA00022448"/>
    </source>
</evidence>
<dbReference type="InterPro" id="IPR013766">
    <property type="entry name" value="Thioredoxin_domain"/>
</dbReference>
<evidence type="ECO:0000313" key="13">
    <source>
        <dbReference type="Proteomes" id="UP000053201"/>
    </source>
</evidence>
<dbReference type="PANTHER" id="PTHR46107:SF3">
    <property type="entry name" value="THIOREDOXIN DOMAIN-CONTAINING PROTEIN"/>
    <property type="match status" value="1"/>
</dbReference>
<dbReference type="AlphaFoldDB" id="A0A0L0HTU1"/>
<feature type="transmembrane region" description="Helical" evidence="9">
    <location>
        <begin position="172"/>
        <end position="194"/>
    </location>
</feature>
<keyword evidence="7" id="KW-1015">Disulfide bond</keyword>
<dbReference type="EMBL" id="KQ257450">
    <property type="protein sequence ID" value="KND04512.1"/>
    <property type="molecule type" value="Genomic_DNA"/>
</dbReference>
<evidence type="ECO:0000313" key="12">
    <source>
        <dbReference type="EMBL" id="KND04512.1"/>
    </source>
</evidence>
<evidence type="ECO:0000256" key="7">
    <source>
        <dbReference type="ARBA" id="ARBA00023157"/>
    </source>
</evidence>
<dbReference type="Gene3D" id="3.40.30.10">
    <property type="entry name" value="Glutaredoxin"/>
    <property type="match status" value="1"/>
</dbReference>
<proteinExistence type="predicted"/>
<dbReference type="PANTHER" id="PTHR46107">
    <property type="entry name" value="DUMPY: SHORTER THAN WILD-TYPE"/>
    <property type="match status" value="1"/>
</dbReference>
<reference evidence="12 13" key="1">
    <citation type="submission" date="2009-08" db="EMBL/GenBank/DDBJ databases">
        <title>The Genome Sequence of Spizellomyces punctatus strain DAOM BR117.</title>
        <authorList>
            <consortium name="The Broad Institute Genome Sequencing Platform"/>
            <person name="Russ C."/>
            <person name="Cuomo C."/>
            <person name="Shea T."/>
            <person name="Young S.K."/>
            <person name="Zeng Q."/>
            <person name="Koehrsen M."/>
            <person name="Haas B."/>
            <person name="Borodovsky M."/>
            <person name="Guigo R."/>
            <person name="Alvarado L."/>
            <person name="Berlin A."/>
            <person name="Bochicchio J."/>
            <person name="Borenstein D."/>
            <person name="Chapman S."/>
            <person name="Chen Z."/>
            <person name="Engels R."/>
            <person name="Freedman E."/>
            <person name="Gellesch M."/>
            <person name="Goldberg J."/>
            <person name="Griggs A."/>
            <person name="Gujja S."/>
            <person name="Heiman D."/>
            <person name="Hepburn T."/>
            <person name="Howarth C."/>
            <person name="Jen D."/>
            <person name="Larson L."/>
            <person name="Lewis B."/>
            <person name="Mehta T."/>
            <person name="Park D."/>
            <person name="Pearson M."/>
            <person name="Roberts A."/>
            <person name="Saif S."/>
            <person name="Shenoy N."/>
            <person name="Sisk P."/>
            <person name="Stolte C."/>
            <person name="Sykes S."/>
            <person name="Thomson T."/>
            <person name="Walk T."/>
            <person name="White J."/>
            <person name="Yandava C."/>
            <person name="Burger G."/>
            <person name="Gray M.W."/>
            <person name="Holland P.W.H."/>
            <person name="King N."/>
            <person name="Lang F.B.F."/>
            <person name="Roger A.J."/>
            <person name="Ruiz-Trillo I."/>
            <person name="Lander E."/>
            <person name="Nusbaum C."/>
        </authorList>
    </citation>
    <scope>NUCLEOTIDE SEQUENCE [LARGE SCALE GENOMIC DNA]</scope>
    <source>
        <strain evidence="12 13">DAOM BR117</strain>
    </source>
</reference>
<dbReference type="InterPro" id="IPR052454">
    <property type="entry name" value="TMX_domain-containing"/>
</dbReference>
<evidence type="ECO:0000256" key="9">
    <source>
        <dbReference type="SAM" id="Phobius"/>
    </source>
</evidence>
<keyword evidence="5" id="KW-0249">Electron transport</keyword>
<evidence type="ECO:0000256" key="10">
    <source>
        <dbReference type="SAM" id="SignalP"/>
    </source>
</evidence>
<evidence type="ECO:0000259" key="11">
    <source>
        <dbReference type="PROSITE" id="PS51352"/>
    </source>
</evidence>
<dbReference type="RefSeq" id="XP_016612551.1">
    <property type="nucleotide sequence ID" value="XM_016748572.1"/>
</dbReference>
<organism evidence="12 13">
    <name type="scientific">Spizellomyces punctatus (strain DAOM BR117)</name>
    <dbReference type="NCBI Taxonomy" id="645134"/>
    <lineage>
        <taxon>Eukaryota</taxon>
        <taxon>Fungi</taxon>
        <taxon>Fungi incertae sedis</taxon>
        <taxon>Chytridiomycota</taxon>
        <taxon>Chytridiomycota incertae sedis</taxon>
        <taxon>Chytridiomycetes</taxon>
        <taxon>Spizellomycetales</taxon>
        <taxon>Spizellomycetaceae</taxon>
        <taxon>Spizellomyces</taxon>
    </lineage>
</organism>
<dbReference type="GO" id="GO:0015036">
    <property type="term" value="F:disulfide oxidoreductase activity"/>
    <property type="evidence" value="ECO:0007669"/>
    <property type="project" value="TreeGrafter"/>
</dbReference>
<dbReference type="GO" id="GO:0005789">
    <property type="term" value="C:endoplasmic reticulum membrane"/>
    <property type="evidence" value="ECO:0007669"/>
    <property type="project" value="UniProtKB-SubCell"/>
</dbReference>
<keyword evidence="9" id="KW-0812">Transmembrane</keyword>
<feature type="domain" description="Thioredoxin" evidence="11">
    <location>
        <begin position="4"/>
        <end position="129"/>
    </location>
</feature>
<comment type="subcellular location">
    <subcellularLocation>
        <location evidence="1">Endoplasmic reticulum membrane</location>
        <topology evidence="1">Single-pass membrane protein</topology>
    </subcellularLocation>
</comment>
<dbReference type="eggNOG" id="KOG0913">
    <property type="taxonomic scope" value="Eukaryota"/>
</dbReference>
<protein>
    <recommendedName>
        <fullName evidence="11">Thioredoxin domain-containing protein</fullName>
    </recommendedName>
</protein>
<feature type="chain" id="PRO_5005540168" description="Thioredoxin domain-containing protein" evidence="10">
    <location>
        <begin position="18"/>
        <end position="211"/>
    </location>
</feature>
<dbReference type="Pfam" id="PF00085">
    <property type="entry name" value="Thioredoxin"/>
    <property type="match status" value="1"/>
</dbReference>
<name>A0A0L0HTU1_SPIPD</name>
<evidence type="ECO:0000256" key="6">
    <source>
        <dbReference type="ARBA" id="ARBA00022989"/>
    </source>
</evidence>
<keyword evidence="4" id="KW-0256">Endoplasmic reticulum</keyword>